<comment type="caution">
    <text evidence="11">The sequence shown here is derived from an EMBL/GenBank/DDBJ whole genome shotgun (WGS) entry which is preliminary data.</text>
</comment>
<keyword evidence="12" id="KW-1185">Reference proteome</keyword>
<sequence>MQTRKDLYQAHRLMMQRLGMALLQAEPDVPESPMRRHTVALFCGLLIAALITAGFGIWGLLKPGNATKLTDPGQLLVEEESGAKYVYSAQENKLLPVANYVSARLLLDASDVKVRNVSAASLAGFARGPYVGIPGAPDSLPVKEKLVKGPWSVCVGQKADASGATQTYVTLVGGIDVGGQPVGNGAMVVTDEQQQGWVIWADQKMKVGPEGINALGATVLRKVPAAWINAIPTGRDFRGPSIPNRGKVVRGPTGKAARVGQIFTTPGIAGAADRWYVLAQDGLAPITVTQATLIRNDPASKQAYGRRPVVPIEIDAATANSMPSKLQLLGGGLPSTMPKVITPSTEAPLCAVYAETQKGSTRAKITSGGRIAIPVPATTGSQEHFDQILLPPGGAAMAGLLPGDGQLSAINTYYLISDQNRLYPLQSGAQLETFGYDASSVAPMPAQLLHMIPEGPRLDPAAAHTPVKING</sequence>
<dbReference type="PANTHER" id="PTHR40765">
    <property type="entry name" value="ESX-2 SECRETION SYSTEM ATPASE ECCB2"/>
    <property type="match status" value="1"/>
</dbReference>
<evidence type="ECO:0000313" key="11">
    <source>
        <dbReference type="EMBL" id="GGO83035.1"/>
    </source>
</evidence>
<evidence type="ECO:0000256" key="9">
    <source>
        <dbReference type="ARBA" id="ARBA00023136"/>
    </source>
</evidence>
<reference evidence="11" key="2">
    <citation type="submission" date="2020-09" db="EMBL/GenBank/DDBJ databases">
        <authorList>
            <person name="Sun Q."/>
            <person name="Zhou Y."/>
        </authorList>
    </citation>
    <scope>NUCLEOTIDE SEQUENCE</scope>
    <source>
        <strain evidence="11">CGMCC 4.7368</strain>
    </source>
</reference>
<keyword evidence="5" id="KW-0547">Nucleotide-binding</keyword>
<dbReference type="Gene3D" id="2.40.50.910">
    <property type="entry name" value="Type VII secretion system EccB, repeat 3 domain"/>
    <property type="match status" value="1"/>
</dbReference>
<dbReference type="Gene3D" id="3.30.2390.20">
    <property type="entry name" value="Type VII secretion system EccB, repeat 1 domain"/>
    <property type="match status" value="1"/>
</dbReference>
<dbReference type="InterPro" id="IPR042485">
    <property type="entry name" value="T7SS_EccB_R3"/>
</dbReference>
<dbReference type="PANTHER" id="PTHR40765:SF2">
    <property type="entry name" value="ESX-2 SECRETION SYSTEM ATPASE ECCB2"/>
    <property type="match status" value="1"/>
</dbReference>
<dbReference type="GO" id="GO:0005524">
    <property type="term" value="F:ATP binding"/>
    <property type="evidence" value="ECO:0007669"/>
    <property type="project" value="UniProtKB-KW"/>
</dbReference>
<keyword evidence="9 10" id="KW-0472">Membrane</keyword>
<protein>
    <submittedName>
        <fullName evidence="11">Type VII secretion protein EccB</fullName>
    </submittedName>
</protein>
<dbReference type="GO" id="GO:0005886">
    <property type="term" value="C:plasma membrane"/>
    <property type="evidence" value="ECO:0007669"/>
    <property type="project" value="UniProtKB-SubCell"/>
</dbReference>
<dbReference type="GO" id="GO:0016787">
    <property type="term" value="F:hydrolase activity"/>
    <property type="evidence" value="ECO:0007669"/>
    <property type="project" value="UniProtKB-KW"/>
</dbReference>
<evidence type="ECO:0000256" key="10">
    <source>
        <dbReference type="SAM" id="Phobius"/>
    </source>
</evidence>
<keyword evidence="6" id="KW-0378">Hydrolase</keyword>
<organism evidence="11 12">
    <name type="scientific">Nonomuraea cavernae</name>
    <dbReference type="NCBI Taxonomy" id="2045107"/>
    <lineage>
        <taxon>Bacteria</taxon>
        <taxon>Bacillati</taxon>
        <taxon>Actinomycetota</taxon>
        <taxon>Actinomycetes</taxon>
        <taxon>Streptosporangiales</taxon>
        <taxon>Streptosporangiaceae</taxon>
        <taxon>Nonomuraea</taxon>
    </lineage>
</organism>
<evidence type="ECO:0000256" key="7">
    <source>
        <dbReference type="ARBA" id="ARBA00022840"/>
    </source>
</evidence>
<dbReference type="Proteomes" id="UP000646523">
    <property type="component" value="Unassembled WGS sequence"/>
</dbReference>
<dbReference type="Pfam" id="PF05108">
    <property type="entry name" value="T7SS_ESX1_EccB"/>
    <property type="match status" value="1"/>
</dbReference>
<dbReference type="RefSeq" id="WP_189129061.1">
    <property type="nucleotide sequence ID" value="NZ_BMNH01000047.1"/>
</dbReference>
<dbReference type="InterPro" id="IPR007795">
    <property type="entry name" value="T7SS_EccB"/>
</dbReference>
<proteinExistence type="inferred from homology"/>
<dbReference type="NCBIfam" id="TIGR03919">
    <property type="entry name" value="T7SS_EccB"/>
    <property type="match status" value="1"/>
</dbReference>
<feature type="transmembrane region" description="Helical" evidence="10">
    <location>
        <begin position="39"/>
        <end position="61"/>
    </location>
</feature>
<name>A0A917ZH99_9ACTN</name>
<dbReference type="InterPro" id="IPR044857">
    <property type="entry name" value="T7SS_EccB_R1"/>
</dbReference>
<keyword evidence="7" id="KW-0067">ATP-binding</keyword>
<dbReference type="GO" id="GO:0005576">
    <property type="term" value="C:extracellular region"/>
    <property type="evidence" value="ECO:0007669"/>
    <property type="project" value="TreeGrafter"/>
</dbReference>
<accession>A0A917ZH99</accession>
<evidence type="ECO:0000256" key="8">
    <source>
        <dbReference type="ARBA" id="ARBA00022989"/>
    </source>
</evidence>
<comment type="similarity">
    <text evidence="2">Belongs to the EccB family.</text>
</comment>
<evidence type="ECO:0000256" key="2">
    <source>
        <dbReference type="ARBA" id="ARBA00008149"/>
    </source>
</evidence>
<evidence type="ECO:0000256" key="4">
    <source>
        <dbReference type="ARBA" id="ARBA00022692"/>
    </source>
</evidence>
<keyword evidence="3" id="KW-1003">Cell membrane</keyword>
<evidence type="ECO:0000256" key="6">
    <source>
        <dbReference type="ARBA" id="ARBA00022801"/>
    </source>
</evidence>
<dbReference type="AlphaFoldDB" id="A0A917ZH99"/>
<evidence type="ECO:0000313" key="12">
    <source>
        <dbReference type="Proteomes" id="UP000646523"/>
    </source>
</evidence>
<gene>
    <name evidence="11" type="ORF">GCM10012289_75660</name>
</gene>
<evidence type="ECO:0000256" key="3">
    <source>
        <dbReference type="ARBA" id="ARBA00022475"/>
    </source>
</evidence>
<evidence type="ECO:0000256" key="5">
    <source>
        <dbReference type="ARBA" id="ARBA00022741"/>
    </source>
</evidence>
<comment type="subcellular location">
    <subcellularLocation>
        <location evidence="1">Cell membrane</location>
        <topology evidence="1">Single-pass membrane protein</topology>
    </subcellularLocation>
</comment>
<keyword evidence="4 10" id="KW-0812">Transmembrane</keyword>
<reference evidence="11" key="1">
    <citation type="journal article" date="2014" name="Int. J. Syst. Evol. Microbiol.">
        <title>Complete genome sequence of Corynebacterium casei LMG S-19264T (=DSM 44701T), isolated from a smear-ripened cheese.</title>
        <authorList>
            <consortium name="US DOE Joint Genome Institute (JGI-PGF)"/>
            <person name="Walter F."/>
            <person name="Albersmeier A."/>
            <person name="Kalinowski J."/>
            <person name="Ruckert C."/>
        </authorList>
    </citation>
    <scope>NUCLEOTIDE SEQUENCE</scope>
    <source>
        <strain evidence="11">CGMCC 4.7368</strain>
    </source>
</reference>
<dbReference type="EMBL" id="BMNH01000047">
    <property type="protein sequence ID" value="GGO83035.1"/>
    <property type="molecule type" value="Genomic_DNA"/>
</dbReference>
<keyword evidence="8 10" id="KW-1133">Transmembrane helix</keyword>
<evidence type="ECO:0000256" key="1">
    <source>
        <dbReference type="ARBA" id="ARBA00004162"/>
    </source>
</evidence>